<name>A0A2W2C4G2_9ACTN</name>
<dbReference type="InterPro" id="IPR001387">
    <property type="entry name" value="Cro/C1-type_HTH"/>
</dbReference>
<dbReference type="Gene3D" id="3.30.450.180">
    <property type="match status" value="1"/>
</dbReference>
<dbReference type="SMART" id="SM00530">
    <property type="entry name" value="HTH_XRE"/>
    <property type="match status" value="1"/>
</dbReference>
<dbReference type="AlphaFoldDB" id="A0A2W2C4G2"/>
<dbReference type="Pfam" id="PF13560">
    <property type="entry name" value="HTH_31"/>
    <property type="match status" value="1"/>
</dbReference>
<dbReference type="PROSITE" id="PS50943">
    <property type="entry name" value="HTH_CROC1"/>
    <property type="match status" value="1"/>
</dbReference>
<dbReference type="Proteomes" id="UP000248764">
    <property type="component" value="Unassembled WGS sequence"/>
</dbReference>
<feature type="domain" description="HTH cro/C1-type" evidence="1">
    <location>
        <begin position="26"/>
        <end position="73"/>
    </location>
</feature>
<dbReference type="InterPro" id="IPR041413">
    <property type="entry name" value="MLTR_LBD"/>
</dbReference>
<sequence length="274" mass="29968">MRARRELARPADVGLPDGFGRRRVPGLRREEVAMLAGVSADYYVRLEQGRDKHPSEQVIEALAGVLGLDDDAVAHVRELARPARRKRRAPRRPERVSDGVQVLLNSWTHTPALVYGRYLDVLAANALGLSIAACSTPGVNQVREVFLNPDARELYPDWDSVAADTLASLRATAGTDLDDPVLTDLVGELSLKSDEFRRLWARHDVRTKTSGSKRFRHPLVGELTLRYESLAVNGAPGQVIVAYHPEPGSPSEQAIALLSSTVAGNSGADQRARM</sequence>
<organism evidence="2 3">
    <name type="scientific">Jiangella anatolica</name>
    <dbReference type="NCBI Taxonomy" id="2670374"/>
    <lineage>
        <taxon>Bacteria</taxon>
        <taxon>Bacillati</taxon>
        <taxon>Actinomycetota</taxon>
        <taxon>Actinomycetes</taxon>
        <taxon>Jiangellales</taxon>
        <taxon>Jiangellaceae</taxon>
        <taxon>Jiangella</taxon>
    </lineage>
</organism>
<evidence type="ECO:0000259" key="1">
    <source>
        <dbReference type="PROSITE" id="PS50943"/>
    </source>
</evidence>
<protein>
    <submittedName>
        <fullName evidence="2">Transcriptional regulator</fullName>
    </submittedName>
</protein>
<dbReference type="SUPFAM" id="SSF47413">
    <property type="entry name" value="lambda repressor-like DNA-binding domains"/>
    <property type="match status" value="1"/>
</dbReference>
<reference evidence="2 3" key="1">
    <citation type="submission" date="2018-01" db="EMBL/GenBank/DDBJ databases">
        <title>Draft genome sequence of Jiangella sp. GTF31.</title>
        <authorList>
            <person name="Sahin N."/>
            <person name="Ay H."/>
            <person name="Saygin H."/>
        </authorList>
    </citation>
    <scope>NUCLEOTIDE SEQUENCE [LARGE SCALE GENOMIC DNA]</scope>
    <source>
        <strain evidence="2 3">GTF31</strain>
    </source>
</reference>
<gene>
    <name evidence="2" type="ORF">C1I92_14250</name>
</gene>
<dbReference type="Pfam" id="PF17765">
    <property type="entry name" value="MLTR_LBD"/>
    <property type="match status" value="1"/>
</dbReference>
<proteinExistence type="predicted"/>
<dbReference type="CDD" id="cd00093">
    <property type="entry name" value="HTH_XRE"/>
    <property type="match status" value="1"/>
</dbReference>
<keyword evidence="3" id="KW-1185">Reference proteome</keyword>
<dbReference type="InterPro" id="IPR010982">
    <property type="entry name" value="Lambda_DNA-bd_dom_sf"/>
</dbReference>
<dbReference type="PANTHER" id="PTHR35010:SF2">
    <property type="entry name" value="BLL4672 PROTEIN"/>
    <property type="match status" value="1"/>
</dbReference>
<accession>A0A2W2C4G2</accession>
<dbReference type="EMBL" id="POTW01000029">
    <property type="protein sequence ID" value="PZF83089.1"/>
    <property type="molecule type" value="Genomic_DNA"/>
</dbReference>
<dbReference type="Gene3D" id="1.10.260.40">
    <property type="entry name" value="lambda repressor-like DNA-binding domains"/>
    <property type="match status" value="1"/>
</dbReference>
<evidence type="ECO:0000313" key="3">
    <source>
        <dbReference type="Proteomes" id="UP000248764"/>
    </source>
</evidence>
<dbReference type="PANTHER" id="PTHR35010">
    <property type="entry name" value="BLL4672 PROTEIN-RELATED"/>
    <property type="match status" value="1"/>
</dbReference>
<dbReference type="GO" id="GO:0003677">
    <property type="term" value="F:DNA binding"/>
    <property type="evidence" value="ECO:0007669"/>
    <property type="project" value="InterPro"/>
</dbReference>
<comment type="caution">
    <text evidence="2">The sequence shown here is derived from an EMBL/GenBank/DDBJ whole genome shotgun (WGS) entry which is preliminary data.</text>
</comment>
<evidence type="ECO:0000313" key="2">
    <source>
        <dbReference type="EMBL" id="PZF83089.1"/>
    </source>
</evidence>